<accession>A0A161LV38</accession>
<evidence type="ECO:0000256" key="4">
    <source>
        <dbReference type="ARBA" id="ARBA00022989"/>
    </source>
</evidence>
<dbReference type="STRING" id="681398.PJIAN_3331"/>
<evidence type="ECO:0000313" key="7">
    <source>
        <dbReference type="EMBL" id="GAT63019.1"/>
    </source>
</evidence>
<evidence type="ECO:0000313" key="8">
    <source>
        <dbReference type="Proteomes" id="UP000076586"/>
    </source>
</evidence>
<feature type="transmembrane region" description="Helical" evidence="6">
    <location>
        <begin position="283"/>
        <end position="312"/>
    </location>
</feature>
<name>A0A161LV38_9BACT</name>
<keyword evidence="4 6" id="KW-1133">Transmembrane helix</keyword>
<reference evidence="8" key="1">
    <citation type="submission" date="2016-04" db="EMBL/GenBank/DDBJ databases">
        <title>Draft genome sequence of Paludibacter jiangxiensis strain NM7.</title>
        <authorList>
            <person name="Qiu Y."/>
            <person name="Matsuura N."/>
            <person name="Ohashi A."/>
            <person name="Tourlousse M.D."/>
            <person name="Sekiguchi Y."/>
        </authorList>
    </citation>
    <scope>NUCLEOTIDE SEQUENCE [LARGE SCALE GENOMIC DNA]</scope>
    <source>
        <strain evidence="8">NM7</strain>
    </source>
</reference>
<feature type="transmembrane region" description="Helical" evidence="6">
    <location>
        <begin position="253"/>
        <end position="271"/>
    </location>
</feature>
<evidence type="ECO:0000256" key="6">
    <source>
        <dbReference type="SAM" id="Phobius"/>
    </source>
</evidence>
<organism evidence="7 8">
    <name type="scientific">Paludibacter jiangxiensis</name>
    <dbReference type="NCBI Taxonomy" id="681398"/>
    <lineage>
        <taxon>Bacteria</taxon>
        <taxon>Pseudomonadati</taxon>
        <taxon>Bacteroidota</taxon>
        <taxon>Bacteroidia</taxon>
        <taxon>Bacteroidales</taxon>
        <taxon>Paludibacteraceae</taxon>
        <taxon>Paludibacter</taxon>
    </lineage>
</organism>
<dbReference type="Pfam" id="PF03631">
    <property type="entry name" value="Virul_fac_BrkB"/>
    <property type="match status" value="1"/>
</dbReference>
<dbReference type="PANTHER" id="PTHR30213">
    <property type="entry name" value="INNER MEMBRANE PROTEIN YHJD"/>
    <property type="match status" value="1"/>
</dbReference>
<dbReference type="OrthoDB" id="9808671at2"/>
<reference evidence="8" key="2">
    <citation type="journal article" date="2017" name="Genome Announc.">
        <title>Draft genome sequence of Paludibacter jiangxiensis NM7(T), a propionate-producing fermentative bacterium.</title>
        <authorList>
            <person name="Qiu Y.-L."/>
            <person name="Tourlousse D.M."/>
            <person name="Matsuura N."/>
            <person name="Ohashi A."/>
            <person name="Sekiguchi Y."/>
        </authorList>
    </citation>
    <scope>NUCLEOTIDE SEQUENCE [LARGE SCALE GENOMIC DNA]</scope>
    <source>
        <strain evidence="8">NM7</strain>
    </source>
</reference>
<dbReference type="PANTHER" id="PTHR30213:SF0">
    <property type="entry name" value="UPF0761 MEMBRANE PROTEIN YIHY"/>
    <property type="match status" value="1"/>
</dbReference>
<evidence type="ECO:0000256" key="2">
    <source>
        <dbReference type="ARBA" id="ARBA00022475"/>
    </source>
</evidence>
<dbReference type="NCBIfam" id="TIGR00765">
    <property type="entry name" value="yihY_not_rbn"/>
    <property type="match status" value="1"/>
</dbReference>
<dbReference type="InterPro" id="IPR017039">
    <property type="entry name" value="Virul_fac_BrkB"/>
</dbReference>
<evidence type="ECO:0000256" key="1">
    <source>
        <dbReference type="ARBA" id="ARBA00004651"/>
    </source>
</evidence>
<dbReference type="EMBL" id="BDCR01000003">
    <property type="protein sequence ID" value="GAT63019.1"/>
    <property type="molecule type" value="Genomic_DNA"/>
</dbReference>
<keyword evidence="8" id="KW-1185">Reference proteome</keyword>
<proteinExistence type="predicted"/>
<dbReference type="AlphaFoldDB" id="A0A161LV38"/>
<feature type="transmembrane region" description="Helical" evidence="6">
    <location>
        <begin position="76"/>
        <end position="96"/>
    </location>
</feature>
<evidence type="ECO:0000256" key="5">
    <source>
        <dbReference type="ARBA" id="ARBA00023136"/>
    </source>
</evidence>
<dbReference type="Proteomes" id="UP000076586">
    <property type="component" value="Unassembled WGS sequence"/>
</dbReference>
<comment type="caution">
    <text evidence="7">The sequence shown here is derived from an EMBL/GenBank/DDBJ whole genome shotgun (WGS) entry which is preliminary data.</text>
</comment>
<comment type="subcellular location">
    <subcellularLocation>
        <location evidence="1">Cell membrane</location>
        <topology evidence="1">Multi-pass membrane protein</topology>
    </subcellularLocation>
</comment>
<feature type="transmembrane region" description="Helical" evidence="6">
    <location>
        <begin position="138"/>
        <end position="158"/>
    </location>
</feature>
<feature type="transmembrane region" description="Helical" evidence="6">
    <location>
        <begin position="222"/>
        <end position="241"/>
    </location>
</feature>
<keyword evidence="5 6" id="KW-0472">Membrane</keyword>
<gene>
    <name evidence="7" type="ORF">PJIAN_3331</name>
</gene>
<keyword evidence="3 6" id="KW-0812">Transmembrane</keyword>
<sequence length="456" mass="52268">MKYFGFGLCSIKPGNMTTKPKQTLVGRFNQFIFHDLWHADTKLLPKYKAFGYTMMKIGSVTYDEWVKGRLVYRASALTYFTLLSIVPVFALLFGVAKGFGMDALLTQWMQEHLDWAGDALPTILDFTKSLLAHTKGEVVAGVGLLFLFYSVIQMFGYIEKALNDIRHVEKQRTWVRKFTDYLAMMILTPVFLIASSSAMIYLSHTLQSVTDQAEINWLFKAFFSFVPYLMSWFLFACMYTIMPNVRVKIKPVIIASIIAGTAFQLLQFVYINFQVGVARYNAIYGSFAALPLLLIFLYYTWNIFLLGANIAYTIENIKRIEIERSVVSLSIRKQKIAYLFLVHYIVKCFERREDPPVVLTLAKAIKLPEHVVQTMLTKLTESGIIREVIIPDADKTGYQPAFAILQMTLGMLMETIEKKIDEHGSLRDVEITNQLEDILDEYDTQFSKANVLIKDL</sequence>
<feature type="transmembrane region" description="Helical" evidence="6">
    <location>
        <begin position="178"/>
        <end position="202"/>
    </location>
</feature>
<keyword evidence="2" id="KW-1003">Cell membrane</keyword>
<evidence type="ECO:0000256" key="3">
    <source>
        <dbReference type="ARBA" id="ARBA00022692"/>
    </source>
</evidence>
<dbReference type="GO" id="GO:0005886">
    <property type="term" value="C:plasma membrane"/>
    <property type="evidence" value="ECO:0007669"/>
    <property type="project" value="UniProtKB-SubCell"/>
</dbReference>
<protein>
    <submittedName>
        <fullName evidence="7">Membrane protein</fullName>
    </submittedName>
</protein>